<dbReference type="InterPro" id="IPR049403">
    <property type="entry name" value="Ebp1_C"/>
</dbReference>
<dbReference type="RefSeq" id="XP_024673233.1">
    <property type="nucleotide sequence ID" value="XM_024812191.1"/>
</dbReference>
<feature type="compositionally biased region" description="Low complexity" evidence="1">
    <location>
        <begin position="119"/>
        <end position="131"/>
    </location>
</feature>
<evidence type="ECO:0000313" key="4">
    <source>
        <dbReference type="Proteomes" id="UP000234585"/>
    </source>
</evidence>
<feature type="compositionally biased region" description="Basic and acidic residues" evidence="1">
    <location>
        <begin position="517"/>
        <end position="528"/>
    </location>
</feature>
<feature type="compositionally biased region" description="Low complexity" evidence="1">
    <location>
        <begin position="253"/>
        <end position="269"/>
    </location>
</feature>
<proteinExistence type="predicted"/>
<feature type="compositionally biased region" description="Basic and acidic residues" evidence="1">
    <location>
        <begin position="479"/>
        <end position="492"/>
    </location>
</feature>
<dbReference type="AlphaFoldDB" id="A0A2I2FF12"/>
<feature type="compositionally biased region" description="Basic and acidic residues" evidence="1">
    <location>
        <begin position="197"/>
        <end position="224"/>
    </location>
</feature>
<feature type="domain" description="Ell binding protein Ebp1 C-terminal" evidence="2">
    <location>
        <begin position="562"/>
        <end position="760"/>
    </location>
</feature>
<sequence length="819" mass="90964">MSVEPASCFTDDDIVDSKTYSRRSSVSEAELIDRQLSHLKEEILPFYPFLLTVPTDVPFRLGGRFVNNWAVGNDGPFTPDEQQLQYMTFLTHQEGESLLVPVGDWSDESGNAMPDQRSGPESTTSTPPSGSVKPKITLNDYRSKRKNGASLSPSSKETKQGVSMTHPIEANQRHLAVRSPRSNPKRLTERISPSQHARTDPEKAERKRPFGSDHEPLKPQERKPPQNVSPKKPRLSPASPSGPVRNDGANCDGLPALLSPTLPPASGSPRLPQLLSPTLPPHIEKELANLGEEPLTIDPSQQKNTPSGDNLKAKHPKIRHSDHVTPQIHHTPAGDLQSPRSNFTKQTSDKRLSSGVDLLSPRSSQSIKAESCQVDEQPSQANYPRTVGRNTVVKQQLIVRLKYGKLNKKRVEALLKFSGKRKPAPSNSPRKEPSDDESLWETKPDPITTKAPVPTHVDRKIQQTPGISKHAGAISTRGSPKEPRLPAPEKPRTPIPGLPSNAPHKQDRMKQISMTPVRDHRSQAHRPDTAGLEARSAHSAVKTSFGDPRSSAANAPPQSSNHASSRTGERKSWKDEYQKHGNLGRELKHAAERHTAKDDVTDADEKLAVATAIEAILCFILAFVADDQHKLLSRQTGDSSTWLSIIAYWRVVKKNSIPYPRLYSLCLLLGAVSYSTIHALDLERLTVTPLPWESTHVSTQGSNGNNVASDENRRYQRELTDLKKRLPDVYKKSQKLWLEGSRALPEDVLIHEFPDTWSKRSMDYSQQGILQLKAGDFAGEFFLPVGRITSPVEMVRFGYVMLKEWCAKENVGWSGRLRL</sequence>
<protein>
    <recommendedName>
        <fullName evidence="2">Ell binding protein Ebp1 C-terminal domain-containing protein</fullName>
    </recommendedName>
</protein>
<feature type="region of interest" description="Disordered" evidence="1">
    <location>
        <begin position="294"/>
        <end position="387"/>
    </location>
</feature>
<feature type="compositionally biased region" description="Polar residues" evidence="1">
    <location>
        <begin position="149"/>
        <end position="163"/>
    </location>
</feature>
<evidence type="ECO:0000313" key="3">
    <source>
        <dbReference type="EMBL" id="PLB39221.1"/>
    </source>
</evidence>
<feature type="region of interest" description="Disordered" evidence="1">
    <location>
        <begin position="417"/>
        <end position="574"/>
    </location>
</feature>
<organism evidence="3 4">
    <name type="scientific">Aspergillus candidus</name>
    <dbReference type="NCBI Taxonomy" id="41067"/>
    <lineage>
        <taxon>Eukaryota</taxon>
        <taxon>Fungi</taxon>
        <taxon>Dikarya</taxon>
        <taxon>Ascomycota</taxon>
        <taxon>Pezizomycotina</taxon>
        <taxon>Eurotiomycetes</taxon>
        <taxon>Eurotiomycetidae</taxon>
        <taxon>Eurotiales</taxon>
        <taxon>Aspergillaceae</taxon>
        <taxon>Aspergillus</taxon>
        <taxon>Aspergillus subgen. Circumdati</taxon>
    </lineage>
</organism>
<keyword evidence="4" id="KW-1185">Reference proteome</keyword>
<dbReference type="GeneID" id="36519351"/>
<dbReference type="OrthoDB" id="284473at2759"/>
<feature type="compositionally biased region" description="Polar residues" evidence="1">
    <location>
        <begin position="298"/>
        <end position="308"/>
    </location>
</feature>
<feature type="compositionally biased region" description="Polar residues" evidence="1">
    <location>
        <begin position="361"/>
        <end position="387"/>
    </location>
</feature>
<evidence type="ECO:0000256" key="1">
    <source>
        <dbReference type="SAM" id="MobiDB-lite"/>
    </source>
</evidence>
<dbReference type="Pfam" id="PF21204">
    <property type="entry name" value="Ebp1_C"/>
    <property type="match status" value="1"/>
</dbReference>
<name>A0A2I2FF12_ASPCN</name>
<accession>A0A2I2FF12</accession>
<dbReference type="STRING" id="41067.A0A2I2FF12"/>
<dbReference type="EMBL" id="KZ559131">
    <property type="protein sequence ID" value="PLB39221.1"/>
    <property type="molecule type" value="Genomic_DNA"/>
</dbReference>
<evidence type="ECO:0000259" key="2">
    <source>
        <dbReference type="Pfam" id="PF21204"/>
    </source>
</evidence>
<dbReference type="Proteomes" id="UP000234585">
    <property type="component" value="Unassembled WGS sequence"/>
</dbReference>
<feature type="region of interest" description="Disordered" evidence="1">
    <location>
        <begin position="101"/>
        <end position="278"/>
    </location>
</feature>
<feature type="compositionally biased region" description="Low complexity" evidence="1">
    <location>
        <begin position="550"/>
        <end position="565"/>
    </location>
</feature>
<gene>
    <name evidence="3" type="ORF">BDW47DRAFT_103876</name>
</gene>
<reference evidence="3 4" key="1">
    <citation type="submission" date="2017-12" db="EMBL/GenBank/DDBJ databases">
        <authorList>
            <consortium name="DOE Joint Genome Institute"/>
            <person name="Haridas S."/>
            <person name="Kjaerbolling I."/>
            <person name="Vesth T.C."/>
            <person name="Frisvad J.C."/>
            <person name="Nybo J.L."/>
            <person name="Theobald S."/>
            <person name="Kuo A."/>
            <person name="Bowyer P."/>
            <person name="Matsuda Y."/>
            <person name="Mondo S."/>
            <person name="Lyhne E.K."/>
            <person name="Kogle M.E."/>
            <person name="Clum A."/>
            <person name="Lipzen A."/>
            <person name="Salamov A."/>
            <person name="Ngan C.Y."/>
            <person name="Daum C."/>
            <person name="Chiniquy J."/>
            <person name="Barry K."/>
            <person name="LaButti K."/>
            <person name="Simmons B.A."/>
            <person name="Magnuson J.K."/>
            <person name="Mortensen U.H."/>
            <person name="Larsen T.O."/>
            <person name="Grigoriev I.V."/>
            <person name="Baker S.E."/>
            <person name="Andersen M.R."/>
            <person name="Nordberg H.P."/>
            <person name="Cantor M.N."/>
            <person name="Hua S.X."/>
        </authorList>
    </citation>
    <scope>NUCLEOTIDE SEQUENCE [LARGE SCALE GENOMIC DNA]</scope>
    <source>
        <strain evidence="3 4">CBS 102.13</strain>
    </source>
</reference>